<proteinExistence type="inferred from homology"/>
<dbReference type="Proteomes" id="UP000183987">
    <property type="component" value="Unassembled WGS sequence"/>
</dbReference>
<dbReference type="InterPro" id="IPR008258">
    <property type="entry name" value="Transglycosylase_SLT_dom_1"/>
</dbReference>
<protein>
    <submittedName>
        <fullName evidence="4">Transglycosylase SLT domain-containing protein</fullName>
    </submittedName>
</protein>
<dbReference type="EMBL" id="FQUE01000012">
    <property type="protein sequence ID" value="SHF77238.1"/>
    <property type="molecule type" value="Genomic_DNA"/>
</dbReference>
<dbReference type="AlphaFoldDB" id="A0A1M5EDD3"/>
<organism evidence="4 5">
    <name type="scientific">Loktanella atrilutea</name>
    <dbReference type="NCBI Taxonomy" id="366533"/>
    <lineage>
        <taxon>Bacteria</taxon>
        <taxon>Pseudomonadati</taxon>
        <taxon>Pseudomonadota</taxon>
        <taxon>Alphaproteobacteria</taxon>
        <taxon>Rhodobacterales</taxon>
        <taxon>Roseobacteraceae</taxon>
        <taxon>Loktanella</taxon>
    </lineage>
</organism>
<accession>A0A1M5EDD3</accession>
<dbReference type="Pfam" id="PF01464">
    <property type="entry name" value="SLT"/>
    <property type="match status" value="1"/>
</dbReference>
<comment type="similarity">
    <text evidence="1">Belongs to the transglycosylase Slt family.</text>
</comment>
<dbReference type="Gene3D" id="1.10.530.10">
    <property type="match status" value="1"/>
</dbReference>
<sequence length="331" mass="35749">MWSWNQSFDSCFGWGIKLKSFAWEMPTTKQLSGMASGQSASSAMMEASQKHWSYFRAERAKFKKSRLKSSGRSTAAHRLCTEWVSQTSPSHFSRGGSRTIPYPVDLRIPATANLPRHCLIACFLLSFTSPALADNAWGGIGGGWKSIGGDPEPRPAISTSNAPSSVIGASSEGQVLPAALSFVPAVAGTNRALTRAVASRYASHPIVKAAGIDPREFIIFFDVMIQTESGFNELARSPVGAIGLAQLMPGTARMLGVDPNDRAQNLDGGARYLIAQIAEFGTLSLAVAAYNAGPGAVRTYNGVPPYRETERHVSNVMSNFERQWRRISSQE</sequence>
<evidence type="ECO:0000256" key="1">
    <source>
        <dbReference type="ARBA" id="ARBA00007734"/>
    </source>
</evidence>
<dbReference type="CDD" id="cd00254">
    <property type="entry name" value="LT-like"/>
    <property type="match status" value="1"/>
</dbReference>
<evidence type="ECO:0000259" key="3">
    <source>
        <dbReference type="Pfam" id="PF01464"/>
    </source>
</evidence>
<gene>
    <name evidence="4" type="ORF">SAMN05444339_11250</name>
</gene>
<name>A0A1M5EDD3_LOKAT</name>
<dbReference type="InterPro" id="IPR023346">
    <property type="entry name" value="Lysozyme-like_dom_sf"/>
</dbReference>
<dbReference type="SUPFAM" id="SSF53955">
    <property type="entry name" value="Lysozyme-like"/>
    <property type="match status" value="1"/>
</dbReference>
<dbReference type="PANTHER" id="PTHR37423">
    <property type="entry name" value="SOLUBLE LYTIC MUREIN TRANSGLYCOSYLASE-RELATED"/>
    <property type="match status" value="1"/>
</dbReference>
<evidence type="ECO:0000256" key="2">
    <source>
        <dbReference type="ARBA" id="ARBA00009387"/>
    </source>
</evidence>
<dbReference type="STRING" id="366533.SAMN05444339_11250"/>
<dbReference type="PANTHER" id="PTHR37423:SF2">
    <property type="entry name" value="MEMBRANE-BOUND LYTIC MUREIN TRANSGLYCOSYLASE C"/>
    <property type="match status" value="1"/>
</dbReference>
<evidence type="ECO:0000313" key="5">
    <source>
        <dbReference type="Proteomes" id="UP000183987"/>
    </source>
</evidence>
<keyword evidence="5" id="KW-1185">Reference proteome</keyword>
<evidence type="ECO:0000313" key="4">
    <source>
        <dbReference type="EMBL" id="SHF77238.1"/>
    </source>
</evidence>
<reference evidence="5" key="1">
    <citation type="submission" date="2016-11" db="EMBL/GenBank/DDBJ databases">
        <authorList>
            <person name="Varghese N."/>
            <person name="Submissions S."/>
        </authorList>
    </citation>
    <scope>NUCLEOTIDE SEQUENCE [LARGE SCALE GENOMIC DNA]</scope>
    <source>
        <strain evidence="5">DSM 29326</strain>
    </source>
</reference>
<comment type="similarity">
    <text evidence="2">Belongs to the virb1 family.</text>
</comment>
<feature type="domain" description="Transglycosylase SLT" evidence="3">
    <location>
        <begin position="224"/>
        <end position="302"/>
    </location>
</feature>